<keyword evidence="3" id="KW-1185">Reference proteome</keyword>
<gene>
    <name evidence="2" type="ORF">BCR34DRAFT_607079</name>
</gene>
<evidence type="ECO:0000313" key="3">
    <source>
        <dbReference type="Proteomes" id="UP000193144"/>
    </source>
</evidence>
<proteinExistence type="predicted"/>
<feature type="compositionally biased region" description="Basic residues" evidence="1">
    <location>
        <begin position="36"/>
        <end position="49"/>
    </location>
</feature>
<organism evidence="2 3">
    <name type="scientific">Clohesyomyces aquaticus</name>
    <dbReference type="NCBI Taxonomy" id="1231657"/>
    <lineage>
        <taxon>Eukaryota</taxon>
        <taxon>Fungi</taxon>
        <taxon>Dikarya</taxon>
        <taxon>Ascomycota</taxon>
        <taxon>Pezizomycotina</taxon>
        <taxon>Dothideomycetes</taxon>
        <taxon>Pleosporomycetidae</taxon>
        <taxon>Pleosporales</taxon>
        <taxon>Lindgomycetaceae</taxon>
        <taxon>Clohesyomyces</taxon>
    </lineage>
</organism>
<dbReference type="OrthoDB" id="3796140at2759"/>
<dbReference type="EMBL" id="MCFA01000223">
    <property type="protein sequence ID" value="ORX98035.1"/>
    <property type="molecule type" value="Genomic_DNA"/>
</dbReference>
<name>A0A1Y1YJ71_9PLEO</name>
<dbReference type="AlphaFoldDB" id="A0A1Y1YJ71"/>
<comment type="caution">
    <text evidence="2">The sequence shown here is derived from an EMBL/GenBank/DDBJ whole genome shotgun (WGS) entry which is preliminary data.</text>
</comment>
<evidence type="ECO:0000256" key="1">
    <source>
        <dbReference type="SAM" id="MobiDB-lite"/>
    </source>
</evidence>
<sequence length="230" mass="27245">MKSEVRKQKERWARKQKLKLVKLRIKKSQPTEPRTLRKSARGKIRRKKAAQNPIIPWAKERTWRYTTGNFARATLLAMPKEIRQQILLKTVLYDEMKEKGLGELAKWIMDLAVVSPVVRVDMEYLAEKWRKEWIEQNPVQPSVQNTSSRQLIPSLKLRRSDRALMMEQKKIPKRPQHCHMCWHRHYGKDPICPPAREDPVAWKKITRRIGERRGADAVGFKGKRIIWNDG</sequence>
<evidence type="ECO:0000313" key="2">
    <source>
        <dbReference type="EMBL" id="ORX98035.1"/>
    </source>
</evidence>
<accession>A0A1Y1YJ71</accession>
<dbReference type="Proteomes" id="UP000193144">
    <property type="component" value="Unassembled WGS sequence"/>
</dbReference>
<protein>
    <submittedName>
        <fullName evidence="2">Uncharacterized protein</fullName>
    </submittedName>
</protein>
<reference evidence="2 3" key="1">
    <citation type="submission" date="2016-07" db="EMBL/GenBank/DDBJ databases">
        <title>Pervasive Adenine N6-methylation of Active Genes in Fungi.</title>
        <authorList>
            <consortium name="DOE Joint Genome Institute"/>
            <person name="Mondo S.J."/>
            <person name="Dannebaum R.O."/>
            <person name="Kuo R.C."/>
            <person name="Labutti K."/>
            <person name="Haridas S."/>
            <person name="Kuo A."/>
            <person name="Salamov A."/>
            <person name="Ahrendt S.R."/>
            <person name="Lipzen A."/>
            <person name="Sullivan W."/>
            <person name="Andreopoulos W.B."/>
            <person name="Clum A."/>
            <person name="Lindquist E."/>
            <person name="Daum C."/>
            <person name="Ramamoorthy G.K."/>
            <person name="Gryganskyi A."/>
            <person name="Culley D."/>
            <person name="Magnuson J.K."/>
            <person name="James T.Y."/>
            <person name="O'Malley M.A."/>
            <person name="Stajich J.E."/>
            <person name="Spatafora J.W."/>
            <person name="Visel A."/>
            <person name="Grigoriev I.V."/>
        </authorList>
    </citation>
    <scope>NUCLEOTIDE SEQUENCE [LARGE SCALE GENOMIC DNA]</scope>
    <source>
        <strain evidence="2 3">CBS 115471</strain>
    </source>
</reference>
<feature type="region of interest" description="Disordered" evidence="1">
    <location>
        <begin position="28"/>
        <end position="50"/>
    </location>
</feature>